<dbReference type="InterPro" id="IPR029058">
    <property type="entry name" value="AB_hydrolase_fold"/>
</dbReference>
<name>A0A6C0GDU4_9BACT</name>
<dbReference type="SUPFAM" id="SSF48452">
    <property type="entry name" value="TPR-like"/>
    <property type="match status" value="1"/>
</dbReference>
<keyword evidence="2" id="KW-0732">Signal</keyword>
<dbReference type="SMART" id="SM00028">
    <property type="entry name" value="TPR"/>
    <property type="match status" value="2"/>
</dbReference>
<proteinExistence type="predicted"/>
<evidence type="ECO:0000313" key="5">
    <source>
        <dbReference type="Proteomes" id="UP000480178"/>
    </source>
</evidence>
<dbReference type="PROSITE" id="PS50005">
    <property type="entry name" value="TPR"/>
    <property type="match status" value="1"/>
</dbReference>
<feature type="repeat" description="TPR" evidence="1">
    <location>
        <begin position="461"/>
        <end position="494"/>
    </location>
</feature>
<dbReference type="InterPro" id="IPR019734">
    <property type="entry name" value="TPR_rpt"/>
</dbReference>
<feature type="chain" id="PRO_5025682340" evidence="2">
    <location>
        <begin position="20"/>
        <end position="522"/>
    </location>
</feature>
<keyword evidence="1" id="KW-0802">TPR repeat</keyword>
<feature type="domain" description="Xaa-Pro dipeptidyl-peptidase-like" evidence="3">
    <location>
        <begin position="144"/>
        <end position="246"/>
    </location>
</feature>
<protein>
    <submittedName>
        <fullName evidence="4">Tetratricopeptide repeat protein</fullName>
    </submittedName>
</protein>
<evidence type="ECO:0000259" key="3">
    <source>
        <dbReference type="Pfam" id="PF02129"/>
    </source>
</evidence>
<gene>
    <name evidence="4" type="ORF">GXP67_04570</name>
</gene>
<dbReference type="GO" id="GO:0016787">
    <property type="term" value="F:hydrolase activity"/>
    <property type="evidence" value="ECO:0007669"/>
    <property type="project" value="InterPro"/>
</dbReference>
<reference evidence="4 5" key="1">
    <citation type="submission" date="2020-01" db="EMBL/GenBank/DDBJ databases">
        <authorList>
            <person name="Kim M.K."/>
        </authorList>
    </citation>
    <scope>NUCLEOTIDE SEQUENCE [LARGE SCALE GENOMIC DNA]</scope>
    <source>
        <strain evidence="4 5">172606-1</strain>
    </source>
</reference>
<dbReference type="Pfam" id="PF02129">
    <property type="entry name" value="Peptidase_S15"/>
    <property type="match status" value="1"/>
</dbReference>
<dbReference type="RefSeq" id="WP_162442067.1">
    <property type="nucleotide sequence ID" value="NZ_CP048222.1"/>
</dbReference>
<sequence length="522" mass="59335">MKTSLLFLLLSLGFPLLRAQPAFEKLPIGQYQVGFKIIPITDKSRVSKPLYNYLGEKETGSRYRTFNIHLWYPVKPNTGKGKITYEEYCYTENLTSTSGSFDAEKKHGLINSYRTYFQGYFGNISDADWKKLSETALLSQKEASPLKEKFPLLIGVLRPLSTSITNELTASNGYVVAMIIGDNASASSPQIRFIDEVTDMRLAIAHLNQAGLIDEERIGTYGFSGSGFSQVLLAMQDKRIGALADIESAIYGESSWDQLASTNYYDVKKLQVPFLHIYGKRLAQGDTHFEDFHKKIYSDRYHLQLNYQGLHHWDMATEGRASTTILHNRGEKEPSLRASYELVNQYLLHFFNAVLKKDKTSQQKLSAATAFSQYPDSLWTFKQYPALPPPPDVQQFTEVIQKKGIDTALVIARKYITLDSTAPFLHENAINQLAHTFRRQNKPTEALTLMEFATEVHPREAWLWNNLGSMQEDLGNKAEAIRHSEKVLQMLPPTQTTDMSFDARIRRNSAARLERLKTINSN</sequence>
<dbReference type="Gene3D" id="3.40.50.1820">
    <property type="entry name" value="alpha/beta hydrolase"/>
    <property type="match status" value="2"/>
</dbReference>
<dbReference type="AlphaFoldDB" id="A0A6C0GDU4"/>
<evidence type="ECO:0000313" key="4">
    <source>
        <dbReference type="EMBL" id="QHT65994.1"/>
    </source>
</evidence>
<feature type="signal peptide" evidence="2">
    <location>
        <begin position="1"/>
        <end position="19"/>
    </location>
</feature>
<accession>A0A6C0GDU4</accession>
<dbReference type="InterPro" id="IPR011990">
    <property type="entry name" value="TPR-like_helical_dom_sf"/>
</dbReference>
<dbReference type="KEGG" id="rhoz:GXP67_04570"/>
<dbReference type="InterPro" id="IPR000383">
    <property type="entry name" value="Xaa-Pro-like_dom"/>
</dbReference>
<dbReference type="Proteomes" id="UP000480178">
    <property type="component" value="Chromosome"/>
</dbReference>
<organism evidence="4 5">
    <name type="scientific">Rhodocytophaga rosea</name>
    <dbReference type="NCBI Taxonomy" id="2704465"/>
    <lineage>
        <taxon>Bacteria</taxon>
        <taxon>Pseudomonadati</taxon>
        <taxon>Bacteroidota</taxon>
        <taxon>Cytophagia</taxon>
        <taxon>Cytophagales</taxon>
        <taxon>Rhodocytophagaceae</taxon>
        <taxon>Rhodocytophaga</taxon>
    </lineage>
</organism>
<evidence type="ECO:0000256" key="1">
    <source>
        <dbReference type="PROSITE-ProRule" id="PRU00339"/>
    </source>
</evidence>
<dbReference type="EMBL" id="CP048222">
    <property type="protein sequence ID" value="QHT65994.1"/>
    <property type="molecule type" value="Genomic_DNA"/>
</dbReference>
<evidence type="ECO:0000256" key="2">
    <source>
        <dbReference type="SAM" id="SignalP"/>
    </source>
</evidence>
<dbReference type="Gene3D" id="1.25.40.10">
    <property type="entry name" value="Tetratricopeptide repeat domain"/>
    <property type="match status" value="1"/>
</dbReference>
<keyword evidence="5" id="KW-1185">Reference proteome</keyword>
<dbReference type="SUPFAM" id="SSF53474">
    <property type="entry name" value="alpha/beta-Hydrolases"/>
    <property type="match status" value="1"/>
</dbReference>